<feature type="binding site" evidence="7">
    <location>
        <position position="71"/>
    </location>
    <ligand>
        <name>Mg(2+)</name>
        <dbReference type="ChEBI" id="CHEBI:18420"/>
        <label>1</label>
        <note>catalytic</note>
    </ligand>
</feature>
<dbReference type="Proteomes" id="UP000180175">
    <property type="component" value="Chromosome"/>
</dbReference>
<keyword evidence="5" id="KW-0378">Hydrolase</keyword>
<reference evidence="9" key="4">
    <citation type="submission" date="2020-10" db="EMBL/GenBank/DDBJ databases">
        <authorList>
            <person name="Bassil N.M."/>
            <person name="Lloyd J.R."/>
        </authorList>
    </citation>
    <scope>NUCLEOTIDE SEQUENCE</scope>
    <source>
        <strain evidence="9">NB2006</strain>
    </source>
</reference>
<dbReference type="InterPro" id="IPR000760">
    <property type="entry name" value="Inositol_monophosphatase-like"/>
</dbReference>
<dbReference type="SUPFAM" id="SSF56655">
    <property type="entry name" value="Carbohydrate phosphatase"/>
    <property type="match status" value="1"/>
</dbReference>
<dbReference type="Gene3D" id="3.40.190.80">
    <property type="match status" value="1"/>
</dbReference>
<sequence length="261" mass="28792">MSNNDWHFIANKAKSLVNEAAQQIKKSLKNERIVEYKSNPNDLVTEMDKQIESFFDEEIKKEFPSHLILGEEGAGKEISTLDGTVWIIDPIDGTTNFVHQQRHFAISVGIYEDGVGKVGIIFDVMADELFMAVAGEGAFLNGVKLPSLNEAIVKEALIAVNSGWIIKDERLISLVRDCRGTRAYGAAAIEMASVCANRTDAYISLNLSPWDFAAGAILIKELGGKITTVEGNELNLLKPSSICVAKPGLYEQLQSHYFNRK</sequence>
<dbReference type="GO" id="GO:0046854">
    <property type="term" value="P:phosphatidylinositol phosphate biosynthetic process"/>
    <property type="evidence" value="ECO:0007669"/>
    <property type="project" value="InterPro"/>
</dbReference>
<keyword evidence="10" id="KW-1185">Reference proteome</keyword>
<dbReference type="GO" id="GO:0006020">
    <property type="term" value="P:inositol metabolic process"/>
    <property type="evidence" value="ECO:0007669"/>
    <property type="project" value="TreeGrafter"/>
</dbReference>
<keyword evidence="6 7" id="KW-0460">Magnesium</keyword>
<dbReference type="PRINTS" id="PR00377">
    <property type="entry name" value="IMPHPHTASES"/>
</dbReference>
<dbReference type="GO" id="GO:0007165">
    <property type="term" value="P:signal transduction"/>
    <property type="evidence" value="ECO:0007669"/>
    <property type="project" value="TreeGrafter"/>
</dbReference>
<evidence type="ECO:0000256" key="4">
    <source>
        <dbReference type="ARBA" id="ARBA00022723"/>
    </source>
</evidence>
<evidence type="ECO:0000256" key="1">
    <source>
        <dbReference type="ARBA" id="ARBA00001033"/>
    </source>
</evidence>
<dbReference type="EMBL" id="CP063356">
    <property type="protein sequence ID" value="QOY34322.1"/>
    <property type="molecule type" value="Genomic_DNA"/>
</dbReference>
<dbReference type="AlphaFoldDB" id="A0A1S2M7D8"/>
<feature type="binding site" evidence="7">
    <location>
        <position position="211"/>
    </location>
    <ligand>
        <name>Mg(2+)</name>
        <dbReference type="ChEBI" id="CHEBI:18420"/>
        <label>1</label>
        <note>catalytic</note>
    </ligand>
</feature>
<evidence type="ECO:0000256" key="2">
    <source>
        <dbReference type="ARBA" id="ARBA00001946"/>
    </source>
</evidence>
<dbReference type="InterPro" id="IPR020583">
    <property type="entry name" value="Inositol_monoP_metal-BS"/>
</dbReference>
<feature type="binding site" evidence="7">
    <location>
        <position position="89"/>
    </location>
    <ligand>
        <name>Mg(2+)</name>
        <dbReference type="ChEBI" id="CHEBI:18420"/>
        <label>1</label>
        <note>catalytic</note>
    </ligand>
</feature>
<protein>
    <recommendedName>
        <fullName evidence="3">inositol-phosphate phosphatase</fullName>
        <ecNumber evidence="3">3.1.3.25</ecNumber>
    </recommendedName>
</protein>
<evidence type="ECO:0000256" key="5">
    <source>
        <dbReference type="ARBA" id="ARBA00022801"/>
    </source>
</evidence>
<dbReference type="PANTHER" id="PTHR20854">
    <property type="entry name" value="INOSITOL MONOPHOSPHATASE"/>
    <property type="match status" value="1"/>
</dbReference>
<dbReference type="CDD" id="cd01637">
    <property type="entry name" value="IMPase_like"/>
    <property type="match status" value="1"/>
</dbReference>
<reference evidence="8 10" key="1">
    <citation type="submission" date="2016-10" db="EMBL/GenBank/DDBJ databases">
        <title>Draft genome sequences of four alkaliphilic bacteria belonging to the Anaerobacillus genus.</title>
        <authorList>
            <person name="Bassil N.M."/>
            <person name="Lloyd J.R."/>
        </authorList>
    </citation>
    <scope>NUCLEOTIDE SEQUENCE [LARGE SCALE GENOMIC DNA]</scope>
    <source>
        <strain evidence="8 10">NB2006</strain>
    </source>
</reference>
<dbReference type="FunFam" id="3.30.540.10:FF:000003">
    <property type="entry name" value="Inositol-1-monophosphatase"/>
    <property type="match status" value="1"/>
</dbReference>
<evidence type="ECO:0000256" key="6">
    <source>
        <dbReference type="ARBA" id="ARBA00022842"/>
    </source>
</evidence>
<dbReference type="OrthoDB" id="9772456at2"/>
<dbReference type="GO" id="GO:0008934">
    <property type="term" value="F:inositol monophosphate 1-phosphatase activity"/>
    <property type="evidence" value="ECO:0007669"/>
    <property type="project" value="TreeGrafter"/>
</dbReference>
<dbReference type="EMBL" id="LQXD01000068">
    <property type="protein sequence ID" value="OIJ20659.1"/>
    <property type="molecule type" value="Genomic_DNA"/>
</dbReference>
<accession>A0A1S2M7D8</accession>
<dbReference type="Pfam" id="PF00459">
    <property type="entry name" value="Inositol_P"/>
    <property type="match status" value="1"/>
</dbReference>
<reference evidence="9 10" key="2">
    <citation type="journal article" date="2017" name="Genome Announc.">
        <title>Draft Genome Sequences of Four Alkaliphilic Bacteria Belonging to the Anaerobacillus Genus.</title>
        <authorList>
            <person name="Bassil N.M."/>
            <person name="Lloyd J.R."/>
        </authorList>
    </citation>
    <scope>NUCLEOTIDE SEQUENCE [LARGE SCALE GENOMIC DNA]</scope>
    <source>
        <strain evidence="9 10">NB2006</strain>
    </source>
</reference>
<evidence type="ECO:0000256" key="3">
    <source>
        <dbReference type="ARBA" id="ARBA00013106"/>
    </source>
</evidence>
<name>A0A1S2M7D8_9BACI</name>
<dbReference type="InterPro" id="IPR020550">
    <property type="entry name" value="Inositol_monophosphatase_CS"/>
</dbReference>
<dbReference type="KEGG" id="aia:AWH56_016510"/>
<feature type="binding site" evidence="7">
    <location>
        <position position="92"/>
    </location>
    <ligand>
        <name>Mg(2+)</name>
        <dbReference type="ChEBI" id="CHEBI:18420"/>
        <label>1</label>
        <note>catalytic</note>
    </ligand>
</feature>
<dbReference type="PROSITE" id="PS00630">
    <property type="entry name" value="IMP_2"/>
    <property type="match status" value="1"/>
</dbReference>
<comment type="catalytic activity">
    <reaction evidence="1">
        <text>a myo-inositol phosphate + H2O = myo-inositol + phosphate</text>
        <dbReference type="Rhea" id="RHEA:24056"/>
        <dbReference type="ChEBI" id="CHEBI:15377"/>
        <dbReference type="ChEBI" id="CHEBI:17268"/>
        <dbReference type="ChEBI" id="CHEBI:43474"/>
        <dbReference type="ChEBI" id="CHEBI:84139"/>
        <dbReference type="EC" id="3.1.3.25"/>
    </reaction>
</comment>
<comment type="cofactor">
    <cofactor evidence="2 7">
        <name>Mg(2+)</name>
        <dbReference type="ChEBI" id="CHEBI:18420"/>
    </cofactor>
</comment>
<evidence type="ECO:0000313" key="8">
    <source>
        <dbReference type="EMBL" id="OIJ20659.1"/>
    </source>
</evidence>
<feature type="binding site" evidence="7">
    <location>
        <position position="91"/>
    </location>
    <ligand>
        <name>Mg(2+)</name>
        <dbReference type="ChEBI" id="CHEBI:18420"/>
        <label>1</label>
        <note>catalytic</note>
    </ligand>
</feature>
<dbReference type="EC" id="3.1.3.25" evidence="3"/>
<keyword evidence="4 7" id="KW-0479">Metal-binding</keyword>
<dbReference type="PROSITE" id="PS00629">
    <property type="entry name" value="IMP_1"/>
    <property type="match status" value="1"/>
</dbReference>
<dbReference type="RefSeq" id="WP_071316596.1">
    <property type="nucleotide sequence ID" value="NZ_CP063356.2"/>
</dbReference>
<proteinExistence type="predicted"/>
<evidence type="ECO:0000256" key="7">
    <source>
        <dbReference type="PIRSR" id="PIRSR600760-2"/>
    </source>
</evidence>
<reference evidence="9 10" key="3">
    <citation type="journal article" date="2019" name="Int. J. Syst. Evol. Microbiol.">
        <title>Anaerobacillus isosaccharinicus sp. nov., an alkaliphilic bacterium which degrades isosaccharinic acid.</title>
        <authorList>
            <person name="Bassil N.M."/>
            <person name="Lloyd J.R."/>
        </authorList>
    </citation>
    <scope>NUCLEOTIDE SEQUENCE [LARGE SCALE GENOMIC DNA]</scope>
    <source>
        <strain evidence="9 10">NB2006</strain>
    </source>
</reference>
<gene>
    <name evidence="9" type="ORF">AWH56_016510</name>
    <name evidence="8" type="ORF">AWH56_07780</name>
</gene>
<dbReference type="GO" id="GO:0046872">
    <property type="term" value="F:metal ion binding"/>
    <property type="evidence" value="ECO:0007669"/>
    <property type="project" value="UniProtKB-KW"/>
</dbReference>
<dbReference type="Gene3D" id="3.30.540.10">
    <property type="entry name" value="Fructose-1,6-Bisphosphatase, subunit A, domain 1"/>
    <property type="match status" value="1"/>
</dbReference>
<organism evidence="8 10">
    <name type="scientific">Anaerobacillus isosaccharinicus</name>
    <dbReference type="NCBI Taxonomy" id="1532552"/>
    <lineage>
        <taxon>Bacteria</taxon>
        <taxon>Bacillati</taxon>
        <taxon>Bacillota</taxon>
        <taxon>Bacilli</taxon>
        <taxon>Bacillales</taxon>
        <taxon>Bacillaceae</taxon>
        <taxon>Anaerobacillus</taxon>
    </lineage>
</organism>
<evidence type="ECO:0000313" key="10">
    <source>
        <dbReference type="Proteomes" id="UP000180175"/>
    </source>
</evidence>
<evidence type="ECO:0000313" key="9">
    <source>
        <dbReference type="EMBL" id="QOY34322.1"/>
    </source>
</evidence>
<dbReference type="PANTHER" id="PTHR20854:SF4">
    <property type="entry name" value="INOSITOL-1-MONOPHOSPHATASE-RELATED"/>
    <property type="match status" value="1"/>
</dbReference>